<dbReference type="CDD" id="cd00093">
    <property type="entry name" value="HTH_XRE"/>
    <property type="match status" value="1"/>
</dbReference>
<gene>
    <name evidence="2" type="ORF">KV110_23345</name>
</gene>
<dbReference type="Pfam" id="PF13560">
    <property type="entry name" value="HTH_31"/>
    <property type="match status" value="1"/>
</dbReference>
<evidence type="ECO:0000313" key="3">
    <source>
        <dbReference type="Proteomes" id="UP000694257"/>
    </source>
</evidence>
<accession>A0ABX8RFZ9</accession>
<name>A0ABX8RFZ9_NOCIO</name>
<sequence length="629" mass="69526">MRDDQDPKIKRGRPRAPVRARCQEHNELAEFLRQRMDTARVRQTDLVRSGRRRAAVSDKLRGLGLDWTFITDVLTACTTDPSRLRSDLQLAHQLWQRGLTNPTPPFPIDNQPRQARDAYQAALQHRRDADGEVIEVQRELLVKHKQLESAQAAAREADAARRMAGDIVVLLTTVVLMLAEEIQQLTHAPPKNHRGSTPATGGSLDWAINRHDLAVDQLADSQHQHQRAIRTLAAATVRVRQLRNMLHTYASHGPPEHTALDNSALAIAEPLSLDNIDRVLHVITSTRQTMIDNLDHAVIDLYDATTTTIAPGRPAPQSRRAGLPDPSGSYALLPMKTSAIGQVGLHRMHSYLTLAGILPISHVLTGRRDQFSQQLAWAASRATDALIFIYQGGAVLTDDDQIHLMDTPGSYRTIQQSITESRAARKLVVLDIASRSEIPADRFAVPGAVVAVCIRARGHLGFLSVLDDILLFGIRQGPELIDIATIFDHLLAEPDLYPAASRPRIFGEIGGRPLALGRNQPPFGGLDHPLADNELIAENEAEFADLLRRIHDRSAVPLPAVAAITGISLQTLDEYLRGRSISRDDLQRICRACGVDPGQTGRIAALHKEVYDGWRLTYQTRHRSTGGSR</sequence>
<protein>
    <submittedName>
        <fullName evidence="2">Helix-turn-helix transcriptional regulator</fullName>
    </submittedName>
</protein>
<evidence type="ECO:0000313" key="2">
    <source>
        <dbReference type="EMBL" id="QXN88533.1"/>
    </source>
</evidence>
<dbReference type="InterPro" id="IPR001387">
    <property type="entry name" value="Cro/C1-type_HTH"/>
</dbReference>
<keyword evidence="3" id="KW-1185">Reference proteome</keyword>
<evidence type="ECO:0000259" key="1">
    <source>
        <dbReference type="PROSITE" id="PS50943"/>
    </source>
</evidence>
<proteinExistence type="predicted"/>
<dbReference type="RefSeq" id="WP_218469416.1">
    <property type="nucleotide sequence ID" value="NZ_BAABJN010000008.1"/>
</dbReference>
<dbReference type="Proteomes" id="UP000694257">
    <property type="component" value="Chromosome"/>
</dbReference>
<feature type="domain" description="HTH cro/C1-type" evidence="1">
    <location>
        <begin position="560"/>
        <end position="600"/>
    </location>
</feature>
<organism evidence="2 3">
    <name type="scientific">Nocardia iowensis</name>
    <dbReference type="NCBI Taxonomy" id="204891"/>
    <lineage>
        <taxon>Bacteria</taxon>
        <taxon>Bacillati</taxon>
        <taxon>Actinomycetota</taxon>
        <taxon>Actinomycetes</taxon>
        <taxon>Mycobacteriales</taxon>
        <taxon>Nocardiaceae</taxon>
        <taxon>Nocardia</taxon>
    </lineage>
</organism>
<reference evidence="2 3" key="1">
    <citation type="submission" date="2021-07" db="EMBL/GenBank/DDBJ databases">
        <title>Whole Genome Sequence of Nocardia Iowensis.</title>
        <authorList>
            <person name="Lamm A."/>
            <person name="Collins-Fairclough A.M."/>
            <person name="Bunk B."/>
            <person name="Sproer C."/>
        </authorList>
    </citation>
    <scope>NUCLEOTIDE SEQUENCE [LARGE SCALE GENOMIC DNA]</scope>
    <source>
        <strain evidence="2 3">NRRL 5646</strain>
    </source>
</reference>
<dbReference type="EMBL" id="CP078145">
    <property type="protein sequence ID" value="QXN88533.1"/>
    <property type="molecule type" value="Genomic_DNA"/>
</dbReference>
<dbReference type="PROSITE" id="PS50943">
    <property type="entry name" value="HTH_CROC1"/>
    <property type="match status" value="1"/>
</dbReference>